<protein>
    <submittedName>
        <fullName evidence="2">Serine hydrolase domain-containing protein</fullName>
        <ecNumber evidence="2">3.-.-.-</ecNumber>
    </submittedName>
</protein>
<dbReference type="GO" id="GO:0016787">
    <property type="term" value="F:hydrolase activity"/>
    <property type="evidence" value="ECO:0007669"/>
    <property type="project" value="UniProtKB-KW"/>
</dbReference>
<comment type="caution">
    <text evidence="2">The sequence shown here is derived from an EMBL/GenBank/DDBJ whole genome shotgun (WGS) entry which is preliminary data.</text>
</comment>
<accession>A0ABW4I417</accession>
<gene>
    <name evidence="2" type="ORF">ACFSCW_10270</name>
</gene>
<dbReference type="InterPro" id="IPR001466">
    <property type="entry name" value="Beta-lactam-related"/>
</dbReference>
<reference evidence="3" key="1">
    <citation type="journal article" date="2019" name="Int. J. Syst. Evol. Microbiol.">
        <title>The Global Catalogue of Microorganisms (GCM) 10K type strain sequencing project: providing services to taxonomists for standard genome sequencing and annotation.</title>
        <authorList>
            <consortium name="The Broad Institute Genomics Platform"/>
            <consortium name="The Broad Institute Genome Sequencing Center for Infectious Disease"/>
            <person name="Wu L."/>
            <person name="Ma J."/>
        </authorList>
    </citation>
    <scope>NUCLEOTIDE SEQUENCE [LARGE SCALE GENOMIC DNA]</scope>
    <source>
        <strain evidence="3">CGMCC 1.16275</strain>
    </source>
</reference>
<dbReference type="Gene3D" id="3.40.710.10">
    <property type="entry name" value="DD-peptidase/beta-lactamase superfamily"/>
    <property type="match status" value="1"/>
</dbReference>
<evidence type="ECO:0000313" key="3">
    <source>
        <dbReference type="Proteomes" id="UP001597115"/>
    </source>
</evidence>
<dbReference type="RefSeq" id="WP_380888917.1">
    <property type="nucleotide sequence ID" value="NZ_JBHUDY010000001.1"/>
</dbReference>
<organism evidence="2 3">
    <name type="scientific">Sphingomonas tabacisoli</name>
    <dbReference type="NCBI Taxonomy" id="2249466"/>
    <lineage>
        <taxon>Bacteria</taxon>
        <taxon>Pseudomonadati</taxon>
        <taxon>Pseudomonadota</taxon>
        <taxon>Alphaproteobacteria</taxon>
        <taxon>Sphingomonadales</taxon>
        <taxon>Sphingomonadaceae</taxon>
        <taxon>Sphingomonas</taxon>
    </lineage>
</organism>
<dbReference type="PANTHER" id="PTHR46825">
    <property type="entry name" value="D-ALANYL-D-ALANINE-CARBOXYPEPTIDASE/ENDOPEPTIDASE AMPH"/>
    <property type="match status" value="1"/>
</dbReference>
<dbReference type="InterPro" id="IPR050491">
    <property type="entry name" value="AmpC-like"/>
</dbReference>
<evidence type="ECO:0000313" key="2">
    <source>
        <dbReference type="EMBL" id="MFD1612186.1"/>
    </source>
</evidence>
<dbReference type="PANTHER" id="PTHR46825:SF15">
    <property type="entry name" value="BETA-LACTAMASE-RELATED DOMAIN-CONTAINING PROTEIN"/>
    <property type="match status" value="1"/>
</dbReference>
<sequence length="433" mass="46365">MKKIKSGIRQRPRAAAIGGGIAGMLSLLAVGPSLIAARSPANASQPGVYSSTRAGLITSDFRAPNKIDYERLDQRLRIAASKPDMVGMAVAVIENGEITFVQGYGTTTAGSADPVTPNTVFRWASLSKGVAATMVGLLANEGKLSLNEPVAKFNTTLRLPAGGEQLATVADILSHRVGLPHNSNDNKLEAGADPKALRASLATVGVACAPGTCHSYQNVAFDTASEIVERVTGVPYQEEVRRRLFAPLGMQNASLTRAGLMSARSWARPHVGRTTVEVNDNYYRVPAAGGVNSSIMDMALWMRAQMGLAPQVVPEQVLETIHQARVNTERRNTMFAREMGRSQYALGWRDYTYQGHWLVGHQGAVKGYRSTILFDPATKSGVAVLWNSQTGRPAGVQLEVIDMLYSLPRQDWLKIDGPGGGGGGRNAEDVIAQ</sequence>
<dbReference type="Proteomes" id="UP001597115">
    <property type="component" value="Unassembled WGS sequence"/>
</dbReference>
<name>A0ABW4I417_9SPHN</name>
<dbReference type="Pfam" id="PF00144">
    <property type="entry name" value="Beta-lactamase"/>
    <property type="match status" value="1"/>
</dbReference>
<keyword evidence="2" id="KW-0378">Hydrolase</keyword>
<evidence type="ECO:0000259" key="1">
    <source>
        <dbReference type="Pfam" id="PF00144"/>
    </source>
</evidence>
<dbReference type="InterPro" id="IPR012338">
    <property type="entry name" value="Beta-lactam/transpept-like"/>
</dbReference>
<feature type="domain" description="Beta-lactamase-related" evidence="1">
    <location>
        <begin position="83"/>
        <end position="393"/>
    </location>
</feature>
<keyword evidence="3" id="KW-1185">Reference proteome</keyword>
<dbReference type="EMBL" id="JBHUDY010000001">
    <property type="protein sequence ID" value="MFD1612186.1"/>
    <property type="molecule type" value="Genomic_DNA"/>
</dbReference>
<dbReference type="SUPFAM" id="SSF56601">
    <property type="entry name" value="beta-lactamase/transpeptidase-like"/>
    <property type="match status" value="1"/>
</dbReference>
<proteinExistence type="predicted"/>
<dbReference type="EC" id="3.-.-.-" evidence="2"/>